<dbReference type="OrthoDB" id="2788229at2759"/>
<keyword evidence="4" id="KW-1185">Reference proteome</keyword>
<protein>
    <submittedName>
        <fullName evidence="3">F-box domain-containing protein</fullName>
    </submittedName>
</protein>
<feature type="region of interest" description="Disordered" evidence="1">
    <location>
        <begin position="189"/>
        <end position="208"/>
    </location>
</feature>
<name>A0A8H6XCI9_9AGAR</name>
<proteinExistence type="predicted"/>
<organism evidence="3 4">
    <name type="scientific">Mycena venus</name>
    <dbReference type="NCBI Taxonomy" id="2733690"/>
    <lineage>
        <taxon>Eukaryota</taxon>
        <taxon>Fungi</taxon>
        <taxon>Dikarya</taxon>
        <taxon>Basidiomycota</taxon>
        <taxon>Agaricomycotina</taxon>
        <taxon>Agaricomycetes</taxon>
        <taxon>Agaricomycetidae</taxon>
        <taxon>Agaricales</taxon>
        <taxon>Marasmiineae</taxon>
        <taxon>Mycenaceae</taxon>
        <taxon>Mycena</taxon>
    </lineage>
</organism>
<evidence type="ECO:0000259" key="2">
    <source>
        <dbReference type="Pfam" id="PF12937"/>
    </source>
</evidence>
<dbReference type="InterPro" id="IPR036047">
    <property type="entry name" value="F-box-like_dom_sf"/>
</dbReference>
<feature type="domain" description="F-box" evidence="2">
    <location>
        <begin position="12"/>
        <end position="48"/>
    </location>
</feature>
<dbReference type="AlphaFoldDB" id="A0A8H6XCI9"/>
<dbReference type="Pfam" id="PF12937">
    <property type="entry name" value="F-box-like"/>
    <property type="match status" value="1"/>
</dbReference>
<dbReference type="SUPFAM" id="SSF81383">
    <property type="entry name" value="F-box domain"/>
    <property type="match status" value="1"/>
</dbReference>
<comment type="caution">
    <text evidence="3">The sequence shown here is derived from an EMBL/GenBank/DDBJ whole genome shotgun (WGS) entry which is preliminary data.</text>
</comment>
<reference evidence="3" key="1">
    <citation type="submission" date="2020-05" db="EMBL/GenBank/DDBJ databases">
        <title>Mycena genomes resolve the evolution of fungal bioluminescence.</title>
        <authorList>
            <person name="Tsai I.J."/>
        </authorList>
    </citation>
    <scope>NUCLEOTIDE SEQUENCE</scope>
    <source>
        <strain evidence="3">CCC161011</strain>
    </source>
</reference>
<dbReference type="InterPro" id="IPR001810">
    <property type="entry name" value="F-box_dom"/>
</dbReference>
<dbReference type="EMBL" id="JACAZI010000021">
    <property type="protein sequence ID" value="KAF7338077.1"/>
    <property type="molecule type" value="Genomic_DNA"/>
</dbReference>
<accession>A0A8H6XCI9</accession>
<sequence length="300" mass="33468">MNYNGFLSPGPHLPRELTDHVIQNLHSEPEALANCALVCRSWAPAAQSIILSKISIHERNCADIIEHLTSTTPHIVGYVKRLAIFLWGDLRSNLNRSTANMTPLLHLLLPHISRFTNITELALDGCRAFHDLQWDEIWTDLLASAFPSLSRLTVHYLTFEDLADLVDLVSSFPLTHLTADDLDIAEASHEYSNEEQEPYEGPKTPPPHLESIKYTSGRSFASGCGPFLRWLAAGPQGFSTLYLDLDAEAGDVNAGVELIGAANDHLKTLFLSFDDQWHLWGGLRVVREYISMLDCVPQCL</sequence>
<gene>
    <name evidence="3" type="ORF">MVEN_02032200</name>
</gene>
<evidence type="ECO:0000313" key="4">
    <source>
        <dbReference type="Proteomes" id="UP000620124"/>
    </source>
</evidence>
<dbReference type="SUPFAM" id="SSF52047">
    <property type="entry name" value="RNI-like"/>
    <property type="match status" value="1"/>
</dbReference>
<evidence type="ECO:0000256" key="1">
    <source>
        <dbReference type="SAM" id="MobiDB-lite"/>
    </source>
</evidence>
<dbReference type="Proteomes" id="UP000620124">
    <property type="component" value="Unassembled WGS sequence"/>
</dbReference>
<evidence type="ECO:0000313" key="3">
    <source>
        <dbReference type="EMBL" id="KAF7338077.1"/>
    </source>
</evidence>